<keyword evidence="3" id="KW-1185">Reference proteome</keyword>
<comment type="caution">
    <text evidence="2">The sequence shown here is derived from an EMBL/GenBank/DDBJ whole genome shotgun (WGS) entry which is preliminary data.</text>
</comment>
<accession>A0A0P6Y2R8</accession>
<dbReference type="PROSITE" id="PS51154">
    <property type="entry name" value="MACRO"/>
    <property type="match status" value="1"/>
</dbReference>
<dbReference type="RefSeq" id="WP_061918396.1">
    <property type="nucleotide sequence ID" value="NZ_DF967971.1"/>
</dbReference>
<dbReference type="SMART" id="SM00506">
    <property type="entry name" value="A1pp"/>
    <property type="match status" value="1"/>
</dbReference>
<dbReference type="EMBL" id="LGHJ01000013">
    <property type="protein sequence ID" value="KPL75952.1"/>
    <property type="molecule type" value="Genomic_DNA"/>
</dbReference>
<dbReference type="SUPFAM" id="SSF52949">
    <property type="entry name" value="Macro domain-like"/>
    <property type="match status" value="1"/>
</dbReference>
<organism evidence="2 3">
    <name type="scientific">Bellilinea caldifistulae</name>
    <dbReference type="NCBI Taxonomy" id="360411"/>
    <lineage>
        <taxon>Bacteria</taxon>
        <taxon>Bacillati</taxon>
        <taxon>Chloroflexota</taxon>
        <taxon>Anaerolineae</taxon>
        <taxon>Anaerolineales</taxon>
        <taxon>Anaerolineaceae</taxon>
        <taxon>Bellilinea</taxon>
    </lineage>
</organism>
<dbReference type="Proteomes" id="UP000050514">
    <property type="component" value="Unassembled WGS sequence"/>
</dbReference>
<dbReference type="Pfam" id="PF01661">
    <property type="entry name" value="Macro"/>
    <property type="match status" value="1"/>
</dbReference>
<protein>
    <recommendedName>
        <fullName evidence="1">Macro domain-containing protein</fullName>
    </recommendedName>
</protein>
<dbReference type="AlphaFoldDB" id="A0A0P6Y2R8"/>
<dbReference type="PANTHER" id="PTHR11106">
    <property type="entry name" value="GANGLIOSIDE INDUCED DIFFERENTIATION ASSOCIATED PROTEIN 2-RELATED"/>
    <property type="match status" value="1"/>
</dbReference>
<dbReference type="InterPro" id="IPR002589">
    <property type="entry name" value="Macro_dom"/>
</dbReference>
<evidence type="ECO:0000313" key="3">
    <source>
        <dbReference type="Proteomes" id="UP000050514"/>
    </source>
</evidence>
<evidence type="ECO:0000259" key="1">
    <source>
        <dbReference type="PROSITE" id="PS51154"/>
    </source>
</evidence>
<reference evidence="2 3" key="1">
    <citation type="submission" date="2015-07" db="EMBL/GenBank/DDBJ databases">
        <title>Draft genome of Bellilinea caldifistulae DSM 17877.</title>
        <authorList>
            <person name="Hemp J."/>
            <person name="Ward L.M."/>
            <person name="Pace L.A."/>
            <person name="Fischer W.W."/>
        </authorList>
    </citation>
    <scope>NUCLEOTIDE SEQUENCE [LARGE SCALE GENOMIC DNA]</scope>
    <source>
        <strain evidence="2 3">GOMI-1</strain>
    </source>
</reference>
<dbReference type="PANTHER" id="PTHR11106:SF111">
    <property type="entry name" value="MACRO DOMAIN-CONTAINING PROTEIN"/>
    <property type="match status" value="1"/>
</dbReference>
<sequence length="193" mass="21215">MSEVKRAHTFPNGQCFELVHGDLTLQKVDAIVNAANEFLHHGGGVAGAIVRRGGWVIQEESDRWVEQQGPVSHAAPAYTTAGKLPCKYVIHAVGPVWGVNNADERLATAVFSSLRLAESLGIHSIALPAISTGIFGFPKDRAARIIFHTIAEYFKQNPQSQLGLVRLTLLDQETLNEFTRIWDEEMSRQTPSS</sequence>
<gene>
    <name evidence="2" type="ORF">AC812_08295</name>
</gene>
<evidence type="ECO:0000313" key="2">
    <source>
        <dbReference type="EMBL" id="KPL75952.1"/>
    </source>
</evidence>
<dbReference type="STRING" id="360411.AC812_08295"/>
<name>A0A0P6Y2R8_9CHLR</name>
<feature type="domain" description="Macro" evidence="1">
    <location>
        <begin position="3"/>
        <end position="186"/>
    </location>
</feature>
<dbReference type="InterPro" id="IPR043472">
    <property type="entry name" value="Macro_dom-like"/>
</dbReference>
<dbReference type="OrthoDB" id="6194521at2"/>
<dbReference type="Gene3D" id="3.40.220.10">
    <property type="entry name" value="Leucine Aminopeptidase, subunit E, domain 1"/>
    <property type="match status" value="1"/>
</dbReference>
<proteinExistence type="predicted"/>
<dbReference type="CDD" id="cd02907">
    <property type="entry name" value="Macro_Af1521_BAL-like"/>
    <property type="match status" value="1"/>
</dbReference>